<proteinExistence type="predicted"/>
<accession>A0A1A6ABC0</accession>
<evidence type="ECO:0000313" key="1">
    <source>
        <dbReference type="EMBL" id="OBR87348.1"/>
    </source>
</evidence>
<name>A0A1A6ABC0_9TREE</name>
<dbReference type="VEuPathDB" id="FungiDB:I303_01550"/>
<reference evidence="1" key="1">
    <citation type="submission" date="2013-07" db="EMBL/GenBank/DDBJ databases">
        <title>The Genome Sequence of Cryptococcus dejecticola CBS10117.</title>
        <authorList>
            <consortium name="The Broad Institute Genome Sequencing Platform"/>
            <person name="Cuomo C."/>
            <person name="Litvintseva A."/>
            <person name="Chen Y."/>
            <person name="Heitman J."/>
            <person name="Sun S."/>
            <person name="Springer D."/>
            <person name="Dromer F."/>
            <person name="Young S.K."/>
            <person name="Zeng Q."/>
            <person name="Gargeya S."/>
            <person name="Fitzgerald M."/>
            <person name="Abouelleil A."/>
            <person name="Alvarado L."/>
            <person name="Berlin A.M."/>
            <person name="Chapman S.B."/>
            <person name="Dewar J."/>
            <person name="Goldberg J."/>
            <person name="Griggs A."/>
            <person name="Gujja S."/>
            <person name="Hansen M."/>
            <person name="Howarth C."/>
            <person name="Imamovic A."/>
            <person name="Larimer J."/>
            <person name="McCowan C."/>
            <person name="Murphy C."/>
            <person name="Pearson M."/>
            <person name="Priest M."/>
            <person name="Roberts A."/>
            <person name="Saif S."/>
            <person name="Shea T."/>
            <person name="Sykes S."/>
            <person name="Wortman J."/>
            <person name="Nusbaum C."/>
            <person name="Birren B."/>
        </authorList>
    </citation>
    <scope>NUCLEOTIDE SEQUENCE [LARGE SCALE GENOMIC DNA]</scope>
    <source>
        <strain evidence="1">CBS 10117</strain>
    </source>
</reference>
<sequence length="371" mass="42383">MACKREPTPTLALPREIRDQIYQNLGQTSRRALSCLVRCSKTTYYEAISLLYTTVPFTAKNTPSILYGLPIKTYTASSMVDKDGALLRLPRTYQKLGATTHFPPIDAEERKMFLLSHTTTVLLQDEKALFGFLAILSRYHNLRSKKNGQGFYRDLDAGTAFAFIKRPPSISEANLTFLNVMGPELPVLQDYLGGHIRIIFVEEDWAMYPRGTSYVHDRNPRLPRRIIPSRRFGSAEADARQRIREHRTDCIIRFLQDLLQGNSSARSRSSDARMPMIKIQWQTSLSQTEKTDLFEKVSQDPNVRDIVRKKVSFHIRNIVGPELPLNIRDLTCPINIIFTPEQAIMDPWHHYAVETGYAGDNPSVALVDIIR</sequence>
<gene>
    <name evidence="1" type="ORF">I303_01550</name>
</gene>
<dbReference type="AlphaFoldDB" id="A0A1A6ABC0"/>
<organism evidence="1">
    <name type="scientific">Kwoniella dejecticola CBS 10117</name>
    <dbReference type="NCBI Taxonomy" id="1296121"/>
    <lineage>
        <taxon>Eukaryota</taxon>
        <taxon>Fungi</taxon>
        <taxon>Dikarya</taxon>
        <taxon>Basidiomycota</taxon>
        <taxon>Agaricomycotina</taxon>
        <taxon>Tremellomycetes</taxon>
        <taxon>Tremellales</taxon>
        <taxon>Cryptococcaceae</taxon>
        <taxon>Kwoniella</taxon>
    </lineage>
</organism>
<dbReference type="EMBL" id="KI894028">
    <property type="protein sequence ID" value="OBR87348.1"/>
    <property type="molecule type" value="Genomic_DNA"/>
</dbReference>
<protein>
    <submittedName>
        <fullName evidence="1">Uncharacterized protein</fullName>
    </submittedName>
</protein>